<protein>
    <submittedName>
        <fullName evidence="1">Uncharacterized protein</fullName>
    </submittedName>
</protein>
<dbReference type="RefSeq" id="WP_201634227.1">
    <property type="nucleotide sequence ID" value="NZ_JAEQNB010000002.1"/>
</dbReference>
<evidence type="ECO:0000313" key="1">
    <source>
        <dbReference type="EMBL" id="MBL0386920.1"/>
    </source>
</evidence>
<dbReference type="Proteomes" id="UP000602284">
    <property type="component" value="Unassembled WGS sequence"/>
</dbReference>
<comment type="caution">
    <text evidence="1">The sequence shown here is derived from an EMBL/GenBank/DDBJ whole genome shotgun (WGS) entry which is preliminary data.</text>
</comment>
<gene>
    <name evidence="1" type="ORF">JJB07_09665</name>
</gene>
<dbReference type="EMBL" id="JAEQNB010000002">
    <property type="protein sequence ID" value="MBL0386920.1"/>
    <property type="molecule type" value="Genomic_DNA"/>
</dbReference>
<organism evidence="1 2">
    <name type="scientific">Tumebacillus amylolyticus</name>
    <dbReference type="NCBI Taxonomy" id="2801339"/>
    <lineage>
        <taxon>Bacteria</taxon>
        <taxon>Bacillati</taxon>
        <taxon>Bacillota</taxon>
        <taxon>Bacilli</taxon>
        <taxon>Bacillales</taxon>
        <taxon>Alicyclobacillaceae</taxon>
        <taxon>Tumebacillus</taxon>
    </lineage>
</organism>
<sequence length="360" mass="40784">MLKQLIRTLGEIEFVRLIQEGETIKSVIPTVPFYEDLYDHVGEYAQNKKLNESEQLAFIMLQKLTKSPVTKDALANQLGADQKLLTRGLKVGEEGNYIISKRARGKEILLSPVFFSENTEIYADLVAKSGASNVQRILNLIKNAQGIPLKIIKETKEINGYKLTDEEINMLIRLAHDGAVKPPEIRTSHSGSNYFLFTPTPGNIRLNPTKREIYERAMALVAAVRQGQYLANRYRIRSPYAILNALRSVGYLRANTEALEQYRNLTVMRVGKLVPTTSGWFQFHLIDSPENKQALDIAINIVQSRETQGLEIDENARLAFGKNQQYIESIISSANLRQRENIELTEEQQFEVDNIFLGGV</sequence>
<evidence type="ECO:0000313" key="2">
    <source>
        <dbReference type="Proteomes" id="UP000602284"/>
    </source>
</evidence>
<proteinExistence type="predicted"/>
<keyword evidence="2" id="KW-1185">Reference proteome</keyword>
<reference evidence="1 2" key="1">
    <citation type="submission" date="2021-01" db="EMBL/GenBank/DDBJ databases">
        <title>Tumebacillus sp. strain ITR2 16S ribosomal RNA gene Genome sequencing and assembly.</title>
        <authorList>
            <person name="Kang M."/>
        </authorList>
    </citation>
    <scope>NUCLEOTIDE SEQUENCE [LARGE SCALE GENOMIC DNA]</scope>
    <source>
        <strain evidence="1 2">ITR2</strain>
    </source>
</reference>
<name>A0ABS1J9G8_9BACL</name>
<accession>A0ABS1J9G8</accession>